<evidence type="ECO:0000313" key="2">
    <source>
        <dbReference type="EMBL" id="SDM34728.1"/>
    </source>
</evidence>
<organism evidence="2 3">
    <name type="scientific">Streptomyces wuyuanensis</name>
    <dbReference type="NCBI Taxonomy" id="1196353"/>
    <lineage>
        <taxon>Bacteria</taxon>
        <taxon>Bacillati</taxon>
        <taxon>Actinomycetota</taxon>
        <taxon>Actinomycetes</taxon>
        <taxon>Kitasatosporales</taxon>
        <taxon>Streptomycetaceae</taxon>
        <taxon>Streptomyces</taxon>
    </lineage>
</organism>
<evidence type="ECO:0000313" key="3">
    <source>
        <dbReference type="Proteomes" id="UP000199063"/>
    </source>
</evidence>
<keyword evidence="1" id="KW-0812">Transmembrane</keyword>
<name>A0A1G9SGW0_9ACTN</name>
<keyword evidence="1" id="KW-1133">Transmembrane helix</keyword>
<dbReference type="Proteomes" id="UP000199063">
    <property type="component" value="Unassembled WGS sequence"/>
</dbReference>
<keyword evidence="1" id="KW-0472">Membrane</keyword>
<dbReference type="STRING" id="1196353.SAMN05444921_10731"/>
<feature type="transmembrane region" description="Helical" evidence="1">
    <location>
        <begin position="597"/>
        <end position="618"/>
    </location>
</feature>
<proteinExistence type="predicted"/>
<reference evidence="3" key="1">
    <citation type="submission" date="2016-10" db="EMBL/GenBank/DDBJ databases">
        <authorList>
            <person name="Varghese N."/>
            <person name="Submissions S."/>
        </authorList>
    </citation>
    <scope>NUCLEOTIDE SEQUENCE [LARGE SCALE GENOMIC DNA]</scope>
    <source>
        <strain evidence="3">CGMCC 4.7042</strain>
    </source>
</reference>
<feature type="transmembrane region" description="Helical" evidence="1">
    <location>
        <begin position="572"/>
        <end position="591"/>
    </location>
</feature>
<keyword evidence="3" id="KW-1185">Reference proteome</keyword>
<accession>A0A1G9SGW0</accession>
<dbReference type="RefSeq" id="WP_167745998.1">
    <property type="nucleotide sequence ID" value="NZ_FNHI01000007.1"/>
</dbReference>
<evidence type="ECO:0008006" key="4">
    <source>
        <dbReference type="Google" id="ProtNLM"/>
    </source>
</evidence>
<protein>
    <recommendedName>
        <fullName evidence="4">DUF4034 domain-containing protein</fullName>
    </recommendedName>
</protein>
<dbReference type="EMBL" id="FNHI01000007">
    <property type="protein sequence ID" value="SDM34728.1"/>
    <property type="molecule type" value="Genomic_DNA"/>
</dbReference>
<gene>
    <name evidence="2" type="ORF">SAMN05444921_10731</name>
</gene>
<sequence>MLLRSFLTMPRLLRHGPAIGADLPPDEAVLLDQRPSPLRDAVSAATAGDHGPARELLAATRLGAEWERRSHYVGELADAAVHGPGWLDAWLAEAPEDPDATLVRADLCIRRAWSLRTGARAGQVSPDRFRAFFALLQDAVPVLGAAAELNPDDPVPWRIALTHAMGIQAPREVFDAYWEEATARAPHHYGCHAAALQYLCAKWHGSHEEMFDFAEHAAARALPGSKLHALPLAAAVEYDVVADAGGSGPVGRSRITAAVDRALGLSSFYEPGDPEAAGFRNELALMLILAKRFDEALDVFRAIGAQARSHPWAYFGDPRREFLEFRTGVRMQIASSTPFFSRPPASATGSRERLPGGTAVHLLAIAAAPPARVATAALMCGVPLRIAPAGGSASYVALAPDEPSGRRAALIGGEDRLTGAADTFTTGEKWPTLVLRRTGGLAGFTLMHKGKEAASHAWDPSAPVADHASASATAGALARVYGLPDPRPLTGLLRSSAAPARHQADLVAALGLPPLPAGFGRHADPLAGVPGTRLLERRGLLSGMRDTLANDPERLLVRSPGAGPSPRPKRWWLLRLLALALFAPAAAWAWWSPGVGLLRSVLLSLLALVFGAQVVAALRERGRRADGGRSG</sequence>
<dbReference type="AlphaFoldDB" id="A0A1G9SGW0"/>
<evidence type="ECO:0000256" key="1">
    <source>
        <dbReference type="SAM" id="Phobius"/>
    </source>
</evidence>
<dbReference type="GeneID" id="40829766"/>